<dbReference type="GO" id="GO:0030697">
    <property type="term" value="F:tRNA (uracil(54)-C5)-methyltransferase activity, S-adenosyl methionine-dependent"/>
    <property type="evidence" value="ECO:0007669"/>
    <property type="project" value="InterPro"/>
</dbReference>
<dbReference type="Pfam" id="PF01938">
    <property type="entry name" value="TRAM"/>
    <property type="match status" value="1"/>
</dbReference>
<dbReference type="Gene3D" id="3.40.50.150">
    <property type="entry name" value="Vaccinia Virus protein VP39"/>
    <property type="match status" value="2"/>
</dbReference>
<dbReference type="Gene3D" id="2.40.50.140">
    <property type="entry name" value="Nucleic acid-binding proteins"/>
    <property type="match status" value="1"/>
</dbReference>
<dbReference type="GO" id="GO:0032259">
    <property type="term" value="P:methylation"/>
    <property type="evidence" value="ECO:0007669"/>
    <property type="project" value="UniProtKB-KW"/>
</dbReference>
<accession>A0AAE2VC84</accession>
<dbReference type="PROSITE" id="PS01230">
    <property type="entry name" value="TRMA_1"/>
    <property type="match status" value="1"/>
</dbReference>
<protein>
    <submittedName>
        <fullName evidence="7">Class I SAM-dependent RNA methyltransferase</fullName>
    </submittedName>
</protein>
<dbReference type="InterPro" id="IPR010280">
    <property type="entry name" value="U5_MeTrfase_fam"/>
</dbReference>
<dbReference type="Pfam" id="PF05958">
    <property type="entry name" value="tRNA_U5-meth_tr"/>
    <property type="match status" value="1"/>
</dbReference>
<evidence type="ECO:0000256" key="3">
    <source>
        <dbReference type="ARBA" id="ARBA00022691"/>
    </source>
</evidence>
<evidence type="ECO:0000313" key="7">
    <source>
        <dbReference type="EMBL" id="MBK1855345.1"/>
    </source>
</evidence>
<dbReference type="PROSITE" id="PS01231">
    <property type="entry name" value="TRMA_2"/>
    <property type="match status" value="1"/>
</dbReference>
<reference evidence="7" key="1">
    <citation type="submission" date="2021-01" db="EMBL/GenBank/DDBJ databases">
        <title>Modified the classification status of verrucomicrobia.</title>
        <authorList>
            <person name="Feng X."/>
        </authorList>
    </citation>
    <scope>NUCLEOTIDE SEQUENCE</scope>
    <source>
        <strain evidence="7">5K15</strain>
    </source>
</reference>
<dbReference type="SUPFAM" id="SSF53335">
    <property type="entry name" value="S-adenosyl-L-methionine-dependent methyltransferases"/>
    <property type="match status" value="1"/>
</dbReference>
<evidence type="ECO:0000256" key="5">
    <source>
        <dbReference type="PROSITE-ProRule" id="PRU10015"/>
    </source>
</evidence>
<dbReference type="InterPro" id="IPR029063">
    <property type="entry name" value="SAM-dependent_MTases_sf"/>
</dbReference>
<dbReference type="GO" id="GO:0008033">
    <property type="term" value="P:tRNA processing"/>
    <property type="evidence" value="ECO:0007669"/>
    <property type="project" value="InterPro"/>
</dbReference>
<feature type="active site" evidence="5">
    <location>
        <position position="392"/>
    </location>
</feature>
<dbReference type="InterPro" id="IPR030390">
    <property type="entry name" value="MeTrfase_TrmA_AS"/>
</dbReference>
<proteinExistence type="inferred from homology"/>
<feature type="binding site" evidence="4">
    <location>
        <position position="268"/>
    </location>
    <ligand>
        <name>S-adenosyl-L-methionine</name>
        <dbReference type="ChEBI" id="CHEBI:59789"/>
    </ligand>
</feature>
<dbReference type="GO" id="GO:0009451">
    <property type="term" value="P:RNA modification"/>
    <property type="evidence" value="ECO:0007669"/>
    <property type="project" value="UniProtKB-ARBA"/>
</dbReference>
<dbReference type="EMBL" id="JAENIG010000006">
    <property type="protein sequence ID" value="MBK1855345.1"/>
    <property type="molecule type" value="Genomic_DNA"/>
</dbReference>
<feature type="domain" description="TRAM" evidence="6">
    <location>
        <begin position="25"/>
        <end position="92"/>
    </location>
</feature>
<organism evidence="7 8">
    <name type="scientific">Oceaniferula flava</name>
    <dbReference type="NCBI Taxonomy" id="2800421"/>
    <lineage>
        <taxon>Bacteria</taxon>
        <taxon>Pseudomonadati</taxon>
        <taxon>Verrucomicrobiota</taxon>
        <taxon>Verrucomicrobiia</taxon>
        <taxon>Verrucomicrobiales</taxon>
        <taxon>Verrucomicrobiaceae</taxon>
        <taxon>Oceaniferula</taxon>
    </lineage>
</organism>
<dbReference type="InterPro" id="IPR012340">
    <property type="entry name" value="NA-bd_OB-fold"/>
</dbReference>
<comment type="similarity">
    <text evidence="4">Belongs to the class I-like SAM-binding methyltransferase superfamily. RNA M5U methyltransferase family.</text>
</comment>
<evidence type="ECO:0000313" key="8">
    <source>
        <dbReference type="Proteomes" id="UP000634206"/>
    </source>
</evidence>
<dbReference type="InterPro" id="IPR030391">
    <property type="entry name" value="MeTrfase_TrmA_CS"/>
</dbReference>
<feature type="active site" description="Nucleophile" evidence="4">
    <location>
        <position position="392"/>
    </location>
</feature>
<keyword evidence="3 4" id="KW-0949">S-adenosyl-L-methionine</keyword>
<evidence type="ECO:0000256" key="2">
    <source>
        <dbReference type="ARBA" id="ARBA00022679"/>
    </source>
</evidence>
<comment type="caution">
    <text evidence="7">The sequence shown here is derived from an EMBL/GenBank/DDBJ whole genome shotgun (WGS) entry which is preliminary data.</text>
</comment>
<gene>
    <name evidence="7" type="ORF">JIN83_10270</name>
</gene>
<dbReference type="Proteomes" id="UP000634206">
    <property type="component" value="Unassembled WGS sequence"/>
</dbReference>
<keyword evidence="8" id="KW-1185">Reference proteome</keyword>
<dbReference type="InterPro" id="IPR002792">
    <property type="entry name" value="TRAM_dom"/>
</dbReference>
<dbReference type="SUPFAM" id="SSF50249">
    <property type="entry name" value="Nucleic acid-binding proteins"/>
    <property type="match status" value="1"/>
</dbReference>
<keyword evidence="1 4" id="KW-0489">Methyltransferase</keyword>
<dbReference type="RefSeq" id="WP_309489958.1">
    <property type="nucleotide sequence ID" value="NZ_JAENIG010000006.1"/>
</dbReference>
<dbReference type="InterPro" id="IPR025795">
    <property type="entry name" value="tRNA_(uracil-5-)_MeTrfase"/>
</dbReference>
<feature type="binding site" evidence="4">
    <location>
        <position position="297"/>
    </location>
    <ligand>
        <name>S-adenosyl-L-methionine</name>
        <dbReference type="ChEBI" id="CHEBI:59789"/>
    </ligand>
</feature>
<dbReference type="PANTHER" id="PTHR11061:SF30">
    <property type="entry name" value="TRNA (URACIL(54)-C(5))-METHYLTRANSFERASE"/>
    <property type="match status" value="1"/>
</dbReference>
<dbReference type="PROSITE" id="PS50926">
    <property type="entry name" value="TRAM"/>
    <property type="match status" value="1"/>
</dbReference>
<name>A0AAE2VC84_9BACT</name>
<dbReference type="PROSITE" id="PS51687">
    <property type="entry name" value="SAM_MT_RNA_M5U"/>
    <property type="match status" value="1"/>
</dbReference>
<evidence type="ECO:0000256" key="4">
    <source>
        <dbReference type="PROSITE-ProRule" id="PRU01024"/>
    </source>
</evidence>
<dbReference type="AlphaFoldDB" id="A0AAE2VC84"/>
<feature type="binding site" evidence="4">
    <location>
        <position position="318"/>
    </location>
    <ligand>
        <name>S-adenosyl-L-methionine</name>
        <dbReference type="ChEBI" id="CHEBI:59789"/>
    </ligand>
</feature>
<sequence>MRQPKKFKAYPFDYHQEIEVEISALSNLGAGIARVQVEPEDAGFTSSIPGVGSKSTESLGWVVFVPHTLPGEKVLARIFRNDKAHSQADLVKVLQPSPDRLDPKCPLFGKCGGCQYQHLSYEKQLKWKTRQVEELLEHMAGVHTEVSPAIPSPKEWGYRSKITPHFKRPRDGKIGDIGFLLAGQRSHLVDVPHCPIAMDVINQEMPRIREETRANPKAYKKDATLLLRATEGRVETNHRNPISETVHVADRESGQDITFHFLAGDFFQNNPFILPAFTGYVAEQASSGGAKYLVDAYCGSGLFSLCLAHKFVQVAGVEVSETAADWARRNAELNNIENTTFLASSAEAIFGDITFPGDETAVVIDPPRKGCNEEFLTQLFAFGPSKVVYVSCNPATQMRDLKEFLTAGYKLTAVQPFDLFPQTRHLECVIVLEK</sequence>
<feature type="binding site" evidence="4">
    <location>
        <position position="365"/>
    </location>
    <ligand>
        <name>S-adenosyl-L-methionine</name>
        <dbReference type="ChEBI" id="CHEBI:59789"/>
    </ligand>
</feature>
<evidence type="ECO:0000259" key="6">
    <source>
        <dbReference type="PROSITE" id="PS50926"/>
    </source>
</evidence>
<dbReference type="PANTHER" id="PTHR11061">
    <property type="entry name" value="RNA M5U METHYLTRANSFERASE"/>
    <property type="match status" value="1"/>
</dbReference>
<keyword evidence="2 4" id="KW-0808">Transferase</keyword>
<dbReference type="PROSITE" id="PS51622">
    <property type="entry name" value="SAM_MT_RNA_M5U_2"/>
    <property type="match status" value="1"/>
</dbReference>
<evidence type="ECO:0000256" key="1">
    <source>
        <dbReference type="ARBA" id="ARBA00022603"/>
    </source>
</evidence>